<evidence type="ECO:0000313" key="1">
    <source>
        <dbReference type="EMBL" id="PPK96285.1"/>
    </source>
</evidence>
<comment type="caution">
    <text evidence="1">The sequence shown here is derived from an EMBL/GenBank/DDBJ whole genome shotgun (WGS) entry which is preliminary data.</text>
</comment>
<evidence type="ECO:0008006" key="3">
    <source>
        <dbReference type="Google" id="ProtNLM"/>
    </source>
</evidence>
<organism evidence="1 2">
    <name type="scientific">Nonlabens xylanidelens</name>
    <dbReference type="NCBI Taxonomy" id="191564"/>
    <lineage>
        <taxon>Bacteria</taxon>
        <taxon>Pseudomonadati</taxon>
        <taxon>Bacteroidota</taxon>
        <taxon>Flavobacteriia</taxon>
        <taxon>Flavobacteriales</taxon>
        <taxon>Flavobacteriaceae</taxon>
        <taxon>Nonlabens</taxon>
    </lineage>
</organism>
<evidence type="ECO:0000313" key="2">
    <source>
        <dbReference type="Proteomes" id="UP000239002"/>
    </source>
</evidence>
<sequence>MKQLVLIILIALSIHSCKTVQQESNRHDKPQRITTNHVTDLAQTITETSGLEYYQNQIITHNDSGDTPTLYFLDTLGNLLYHKTYKHMTAIDWEDVTKDDEYLYIADLGNNYGDRKDLTIFKIALTDLQNENATVTRLNINYPDQKSFERGEQNHPYDAESIVAIEENLYVFSKDWKDQTTIIYKIDKNKQRQTAQNITFYNIKGLVTGATYNGSNTVTVCGYNSNLIPFVHRINYQNGKFEFAKKEELLIEGGAQIEGIISIHSDSNKETYYLSSEATNIKLGEDEALTTSQLYKVKWLK</sequence>
<protein>
    <recommendedName>
        <fullName evidence="3">Gll0560 protein</fullName>
    </recommendedName>
</protein>
<dbReference type="SUPFAM" id="SSF63825">
    <property type="entry name" value="YWTD domain"/>
    <property type="match status" value="1"/>
</dbReference>
<dbReference type="Proteomes" id="UP000239002">
    <property type="component" value="Unassembled WGS sequence"/>
</dbReference>
<reference evidence="1 2" key="1">
    <citation type="submission" date="2018-02" db="EMBL/GenBank/DDBJ databases">
        <title>Genomic Encyclopedia of Archaeal and Bacterial Type Strains, Phase II (KMG-II): from individual species to whole genera.</title>
        <authorList>
            <person name="Goeker M."/>
        </authorList>
    </citation>
    <scope>NUCLEOTIDE SEQUENCE [LARGE SCALE GENOMIC DNA]</scope>
    <source>
        <strain evidence="1 2">DSM 16809</strain>
    </source>
</reference>
<accession>A0A2S6IQ41</accession>
<dbReference type="EMBL" id="PTJE01000001">
    <property type="protein sequence ID" value="PPK96285.1"/>
    <property type="molecule type" value="Genomic_DNA"/>
</dbReference>
<dbReference type="RefSeq" id="WP_104513861.1">
    <property type="nucleotide sequence ID" value="NZ_MQVW01000022.1"/>
</dbReference>
<name>A0A2S6IQ41_9FLAO</name>
<gene>
    <name evidence="1" type="ORF">LY01_00101</name>
</gene>
<keyword evidence="2" id="KW-1185">Reference proteome</keyword>
<dbReference type="AlphaFoldDB" id="A0A2S6IQ41"/>
<proteinExistence type="predicted"/>
<dbReference type="OrthoDB" id="9798438at2"/>